<feature type="compositionally biased region" description="Gly residues" evidence="12">
    <location>
        <begin position="928"/>
        <end position="944"/>
    </location>
</feature>
<evidence type="ECO:0000256" key="1">
    <source>
        <dbReference type="ARBA" id="ARBA00004141"/>
    </source>
</evidence>
<evidence type="ECO:0000313" key="17">
    <source>
        <dbReference type="EMBL" id="KCV68816.1"/>
    </source>
</evidence>
<protein>
    <recommendedName>
        <fullName evidence="19">ABC transporter domain-containing protein</fullName>
    </recommendedName>
</protein>
<feature type="compositionally biased region" description="Low complexity" evidence="12">
    <location>
        <begin position="316"/>
        <end position="325"/>
    </location>
</feature>
<keyword evidence="2" id="KW-0813">Transport</keyword>
<dbReference type="InterPro" id="IPR013083">
    <property type="entry name" value="Znf_RING/FYVE/PHD"/>
</dbReference>
<feature type="region of interest" description="Disordered" evidence="12">
    <location>
        <begin position="716"/>
        <end position="744"/>
    </location>
</feature>
<feature type="transmembrane region" description="Helical" evidence="13">
    <location>
        <begin position="1201"/>
        <end position="1221"/>
    </location>
</feature>
<dbReference type="InterPro" id="IPR001394">
    <property type="entry name" value="Peptidase_C19_UCH"/>
</dbReference>
<evidence type="ECO:0000259" key="14">
    <source>
        <dbReference type="PROSITE" id="PS50235"/>
    </source>
</evidence>
<dbReference type="InterPro" id="IPR003439">
    <property type="entry name" value="ABC_transporter-like_ATP-bd"/>
</dbReference>
<evidence type="ECO:0008006" key="19">
    <source>
        <dbReference type="Google" id="ProtNLM"/>
    </source>
</evidence>
<keyword evidence="9 13" id="KW-1133">Transmembrane helix</keyword>
<evidence type="ECO:0000256" key="10">
    <source>
        <dbReference type="ARBA" id="ARBA00023136"/>
    </source>
</evidence>
<dbReference type="InterPro" id="IPR003593">
    <property type="entry name" value="AAA+_ATPase"/>
</dbReference>
<evidence type="ECO:0000256" key="8">
    <source>
        <dbReference type="ARBA" id="ARBA00022840"/>
    </source>
</evidence>
<dbReference type="PANTHER" id="PTHR48041">
    <property type="entry name" value="ABC TRANSPORTER G FAMILY MEMBER 28"/>
    <property type="match status" value="1"/>
</dbReference>
<dbReference type="SMART" id="SM00382">
    <property type="entry name" value="AAA"/>
    <property type="match status" value="1"/>
</dbReference>
<evidence type="ECO:0000256" key="12">
    <source>
        <dbReference type="SAM" id="MobiDB-lite"/>
    </source>
</evidence>
<sequence length="1249" mass="135961">MTAPAGSTVPVEAKRARPDGEAPGTGLSQREAKRARDAKLATSCPFLDTIDRRKLDFDFAKVCSVSNANLNVYACLVCGKFFQGRSPTSFAYLHSIHENHHVFLHLETLKFYCLPDDYEIIDSSLDDIKSQLRPVFRSEDVAALQSTGQRRPAKDLYGHEYMPGFIGLNNMTNTNDYANVVIQMLAHVPPLRDFFLLAGGPDAGSQTTRVAESSGLLRAFGEVTRRLWNPRLFKSHTSPQSFIEAVSMASRRRFNITHQSDPVDLLCWLLNRMHADLQKAARKGDPSTLITKAFQGRVRVQSEPLISSEKGASKHASGPSAPGVAAAATTTDSNFFFLTLDLPSMSLFTPEEDQTDTGARSLLQQTTLPVLLQRFDGRTPVADLRTKTLRRFRILEAPEYLVLIFRRFVKNQFLLEERNSTVVNFDSDHLDLSPFVEGAKHGQVTYSLMSSVSYEGAAALEDLQEKVTSGEVSLSSETTRDGHYTLHLVDDTSGRWFELRDLTSSDLCLLRAARALPPADTAPDTRKLEALSLAESAWPRPVEYLLVVLDPLQGQLLERALAADGPGAADTTADIQASPVGRLLADLAPHQGAPGPAGPGLLRSFCTADGRVAAVTVDERRLNGAWARALRQHADRVTQALLRQQAAAGADDPPPGRLERPRPEAGSTLARALLDTFRPTAGHLVACHPHPTMTEGAHVIEMDSIAAAVALDSPPTADAPAVVGSSSGLSGGSSTGSVASNPEKSGHVAIPVARGTALPDKARLAPGAVSIPMPGQTFAPPTQVTLTWTDLVHVVDIKTGPLFRQKTVEKVILDKVSGQAQPGRLLAIMGPSGGGKTSLLDSISGRLRTRGGTVTVNGGPMPSHFRLLASYVMQDDLLFESLTPRELLTFAARVRLSSSLSTKDIRFHVERLLDRLSLTRSADTRVGQAGGSGSGSRGRRGLSGGERKRVAIAYEMITNPALLFLDEPTTGLDAFMALSLIELLRSLAAEGHTVVTTIHQPSSDIFALFDDLLLVARGRVAFRGEASRAVDYFDSLGYPCPTFSNPSDFFMKTLHSNTDEDMVRIRAITDRCPPFKAIDDGVPPIKPAKPEKPSKSVVFKALLGRSNRLFLRNPVTFYARLGQTISSALMCGLLFWNTTLTQTGVQGRAGGIFFLITSAVMSSMMNYVLSFPVEVAYFRREQLSQMYSPGQYYWTKFFSELPYSVIFPLLFSVISYFMLNLEATAPKFFVFLLVQWLLSTLSASLGCVL</sequence>
<dbReference type="PROSITE" id="PS50271">
    <property type="entry name" value="ZF_UBP"/>
    <property type="match status" value="1"/>
</dbReference>
<evidence type="ECO:0000256" key="13">
    <source>
        <dbReference type="SAM" id="Phobius"/>
    </source>
</evidence>
<proteinExistence type="predicted"/>
<keyword evidence="8" id="KW-0067">ATP-binding</keyword>
<evidence type="ECO:0000256" key="7">
    <source>
        <dbReference type="ARBA" id="ARBA00022833"/>
    </source>
</evidence>
<feature type="region of interest" description="Disordered" evidence="12">
    <location>
        <begin position="302"/>
        <end position="325"/>
    </location>
</feature>
<dbReference type="GO" id="GO:0140359">
    <property type="term" value="F:ABC-type transporter activity"/>
    <property type="evidence" value="ECO:0007669"/>
    <property type="project" value="InterPro"/>
</dbReference>
<evidence type="ECO:0000256" key="2">
    <source>
        <dbReference type="ARBA" id="ARBA00022448"/>
    </source>
</evidence>
<dbReference type="Proteomes" id="UP000030693">
    <property type="component" value="Unassembled WGS sequence"/>
</dbReference>
<feature type="transmembrane region" description="Helical" evidence="13">
    <location>
        <begin position="1228"/>
        <end position="1246"/>
    </location>
</feature>
<evidence type="ECO:0000256" key="3">
    <source>
        <dbReference type="ARBA" id="ARBA00022692"/>
    </source>
</evidence>
<organism evidence="17">
    <name type="scientific">Fonticula alba</name>
    <name type="common">Slime mold</name>
    <dbReference type="NCBI Taxonomy" id="691883"/>
    <lineage>
        <taxon>Eukaryota</taxon>
        <taxon>Rotosphaerida</taxon>
        <taxon>Fonticulaceae</taxon>
        <taxon>Fonticula</taxon>
    </lineage>
</organism>
<dbReference type="GO" id="GO:0005524">
    <property type="term" value="F:ATP binding"/>
    <property type="evidence" value="ECO:0007669"/>
    <property type="project" value="UniProtKB-KW"/>
</dbReference>
<dbReference type="Pfam" id="PF01061">
    <property type="entry name" value="ABC2_membrane"/>
    <property type="match status" value="1"/>
</dbReference>
<dbReference type="SUPFAM" id="SSF57850">
    <property type="entry name" value="RING/U-box"/>
    <property type="match status" value="1"/>
</dbReference>
<evidence type="ECO:0000313" key="18">
    <source>
        <dbReference type="Proteomes" id="UP000030693"/>
    </source>
</evidence>
<dbReference type="SMART" id="SM00290">
    <property type="entry name" value="ZnF_UBP"/>
    <property type="match status" value="1"/>
</dbReference>
<dbReference type="GeneID" id="20528958"/>
<dbReference type="InterPro" id="IPR013525">
    <property type="entry name" value="ABC2_TM"/>
</dbReference>
<comment type="subcellular location">
    <subcellularLocation>
        <location evidence="1">Membrane</location>
        <topology evidence="1">Multi-pass membrane protein</topology>
    </subcellularLocation>
</comment>
<dbReference type="GO" id="GO:0016579">
    <property type="term" value="P:protein deubiquitination"/>
    <property type="evidence" value="ECO:0007669"/>
    <property type="project" value="InterPro"/>
</dbReference>
<dbReference type="STRING" id="691883.A0A058Z3V2"/>
<dbReference type="EMBL" id="KB932207">
    <property type="protein sequence ID" value="KCV68816.1"/>
    <property type="molecule type" value="Genomic_DNA"/>
</dbReference>
<dbReference type="PROSITE" id="PS50893">
    <property type="entry name" value="ABC_TRANSPORTER_2"/>
    <property type="match status" value="1"/>
</dbReference>
<feature type="region of interest" description="Disordered" evidence="12">
    <location>
        <begin position="644"/>
        <end position="663"/>
    </location>
</feature>
<keyword evidence="6 11" id="KW-0863">Zinc-finger</keyword>
<evidence type="ECO:0000256" key="4">
    <source>
        <dbReference type="ARBA" id="ARBA00022723"/>
    </source>
</evidence>
<dbReference type="RefSeq" id="XP_009496387.1">
    <property type="nucleotide sequence ID" value="XM_009498112.1"/>
</dbReference>
<dbReference type="GO" id="GO:0016020">
    <property type="term" value="C:membrane"/>
    <property type="evidence" value="ECO:0007669"/>
    <property type="project" value="UniProtKB-SubCell"/>
</dbReference>
<accession>A0A058Z3V2</accession>
<dbReference type="GO" id="GO:0016887">
    <property type="term" value="F:ATP hydrolysis activity"/>
    <property type="evidence" value="ECO:0007669"/>
    <property type="project" value="InterPro"/>
</dbReference>
<dbReference type="InterPro" id="IPR038765">
    <property type="entry name" value="Papain-like_cys_pep_sf"/>
</dbReference>
<dbReference type="InterPro" id="IPR050352">
    <property type="entry name" value="ABCG_transporters"/>
</dbReference>
<evidence type="ECO:0000256" key="5">
    <source>
        <dbReference type="ARBA" id="ARBA00022741"/>
    </source>
</evidence>
<keyword evidence="7" id="KW-0862">Zinc</keyword>
<dbReference type="eggNOG" id="KOG0061">
    <property type="taxonomic scope" value="Eukaryota"/>
</dbReference>
<keyword evidence="5" id="KW-0547">Nucleotide-binding</keyword>
<feature type="domain" description="UBP-type" evidence="15">
    <location>
        <begin position="42"/>
        <end position="139"/>
    </location>
</feature>
<feature type="domain" description="USP" evidence="14">
    <location>
        <begin position="166"/>
        <end position="521"/>
    </location>
</feature>
<keyword evidence="3 13" id="KW-0812">Transmembrane</keyword>
<dbReference type="GO" id="GO:0008270">
    <property type="term" value="F:zinc ion binding"/>
    <property type="evidence" value="ECO:0007669"/>
    <property type="project" value="UniProtKB-KW"/>
</dbReference>
<evidence type="ECO:0000256" key="9">
    <source>
        <dbReference type="ARBA" id="ARBA00022989"/>
    </source>
</evidence>
<dbReference type="PROSITE" id="PS50235">
    <property type="entry name" value="USP_3"/>
    <property type="match status" value="1"/>
</dbReference>
<dbReference type="Pfam" id="PF19055">
    <property type="entry name" value="ABC2_membrane_7"/>
    <property type="match status" value="1"/>
</dbReference>
<dbReference type="GO" id="GO:0004843">
    <property type="term" value="F:cysteine-type deubiquitinase activity"/>
    <property type="evidence" value="ECO:0007669"/>
    <property type="project" value="InterPro"/>
</dbReference>
<evidence type="ECO:0000256" key="6">
    <source>
        <dbReference type="ARBA" id="ARBA00022771"/>
    </source>
</evidence>
<dbReference type="Pfam" id="PF02148">
    <property type="entry name" value="zf-UBP"/>
    <property type="match status" value="1"/>
</dbReference>
<dbReference type="InterPro" id="IPR001607">
    <property type="entry name" value="Znf_UBP"/>
</dbReference>
<dbReference type="Pfam" id="PF00005">
    <property type="entry name" value="ABC_tran"/>
    <property type="match status" value="1"/>
</dbReference>
<dbReference type="SUPFAM" id="SSF54001">
    <property type="entry name" value="Cysteine proteinases"/>
    <property type="match status" value="1"/>
</dbReference>
<feature type="domain" description="ABC transporter" evidence="16">
    <location>
        <begin position="797"/>
        <end position="1042"/>
    </location>
</feature>
<dbReference type="InterPro" id="IPR043926">
    <property type="entry name" value="ABCG_dom"/>
</dbReference>
<dbReference type="SUPFAM" id="SSF52540">
    <property type="entry name" value="P-loop containing nucleoside triphosphate hydrolases"/>
    <property type="match status" value="1"/>
</dbReference>
<feature type="transmembrane region" description="Helical" evidence="13">
    <location>
        <begin position="1149"/>
        <end position="1169"/>
    </location>
</feature>
<evidence type="ECO:0000256" key="11">
    <source>
        <dbReference type="PROSITE-ProRule" id="PRU00502"/>
    </source>
</evidence>
<dbReference type="PANTHER" id="PTHR48041:SF139">
    <property type="entry name" value="PROTEIN SCARLET"/>
    <property type="match status" value="1"/>
</dbReference>
<feature type="region of interest" description="Disordered" evidence="12">
    <location>
        <begin position="924"/>
        <end position="944"/>
    </location>
</feature>
<dbReference type="Pfam" id="PF00443">
    <property type="entry name" value="UCH"/>
    <property type="match status" value="1"/>
</dbReference>
<evidence type="ECO:0000259" key="15">
    <source>
        <dbReference type="PROSITE" id="PS50271"/>
    </source>
</evidence>
<keyword evidence="10 13" id="KW-0472">Membrane</keyword>
<dbReference type="OrthoDB" id="10263353at2759"/>
<dbReference type="AlphaFoldDB" id="A0A058Z3V2"/>
<evidence type="ECO:0000259" key="16">
    <source>
        <dbReference type="PROSITE" id="PS50893"/>
    </source>
</evidence>
<dbReference type="eggNOG" id="KOG2026">
    <property type="taxonomic scope" value="Eukaryota"/>
</dbReference>
<dbReference type="InterPro" id="IPR028889">
    <property type="entry name" value="USP"/>
</dbReference>
<keyword evidence="18" id="KW-1185">Reference proteome</keyword>
<dbReference type="Gene3D" id="3.30.40.10">
    <property type="entry name" value="Zinc/RING finger domain, C3HC4 (zinc finger)"/>
    <property type="match status" value="1"/>
</dbReference>
<dbReference type="Gene3D" id="3.40.50.300">
    <property type="entry name" value="P-loop containing nucleotide triphosphate hydrolases"/>
    <property type="match status" value="1"/>
</dbReference>
<feature type="region of interest" description="Disordered" evidence="12">
    <location>
        <begin position="1"/>
        <end position="34"/>
    </location>
</feature>
<name>A0A058Z3V2_FONAL</name>
<dbReference type="Gene3D" id="3.90.70.10">
    <property type="entry name" value="Cysteine proteinases"/>
    <property type="match status" value="1"/>
</dbReference>
<keyword evidence="4" id="KW-0479">Metal-binding</keyword>
<reference evidence="17" key="1">
    <citation type="submission" date="2013-04" db="EMBL/GenBank/DDBJ databases">
        <title>The Genome Sequence of Fonticula alba ATCC 38817.</title>
        <authorList>
            <consortium name="The Broad Institute Genomics Platform"/>
            <person name="Russ C."/>
            <person name="Cuomo C."/>
            <person name="Burger G."/>
            <person name="Gray M.W."/>
            <person name="Holland P.W.H."/>
            <person name="King N."/>
            <person name="Lang F.B.F."/>
            <person name="Roger A.J."/>
            <person name="Ruiz-Trillo I."/>
            <person name="Brown M."/>
            <person name="Walker B."/>
            <person name="Young S."/>
            <person name="Zeng Q."/>
            <person name="Gargeya S."/>
            <person name="Fitzgerald M."/>
            <person name="Haas B."/>
            <person name="Abouelleil A."/>
            <person name="Allen A.W."/>
            <person name="Alvarado L."/>
            <person name="Arachchi H.M."/>
            <person name="Berlin A.M."/>
            <person name="Chapman S.B."/>
            <person name="Gainer-Dewar J."/>
            <person name="Goldberg J."/>
            <person name="Griggs A."/>
            <person name="Gujja S."/>
            <person name="Hansen M."/>
            <person name="Howarth C."/>
            <person name="Imamovic A."/>
            <person name="Ireland A."/>
            <person name="Larimer J."/>
            <person name="McCowan C."/>
            <person name="Murphy C."/>
            <person name="Pearson M."/>
            <person name="Poon T.W."/>
            <person name="Priest M."/>
            <person name="Roberts A."/>
            <person name="Saif S."/>
            <person name="Shea T."/>
            <person name="Sisk P."/>
            <person name="Sykes S."/>
            <person name="Wortman J."/>
            <person name="Nusbaum C."/>
            <person name="Birren B."/>
        </authorList>
    </citation>
    <scope>NUCLEOTIDE SEQUENCE [LARGE SCALE GENOMIC DNA]</scope>
    <source>
        <strain evidence="17">ATCC 38817</strain>
    </source>
</reference>
<dbReference type="InterPro" id="IPR027417">
    <property type="entry name" value="P-loop_NTPase"/>
</dbReference>
<gene>
    <name evidence="17" type="ORF">H696_04233</name>
</gene>